<evidence type="ECO:0000256" key="4">
    <source>
        <dbReference type="ARBA" id="ARBA00023163"/>
    </source>
</evidence>
<dbReference type="EMBL" id="PDNA01000184">
    <property type="protein sequence ID" value="PGH05822.1"/>
    <property type="molecule type" value="Genomic_DNA"/>
</dbReference>
<dbReference type="GO" id="GO:0005634">
    <property type="term" value="C:nucleus"/>
    <property type="evidence" value="ECO:0007669"/>
    <property type="project" value="UniProtKB-SubCell"/>
</dbReference>
<name>A0A2B7XAR6_POLH7</name>
<keyword evidence="2" id="KW-0805">Transcription regulation</keyword>
<accession>A0A2B7XAR6</accession>
<dbReference type="GO" id="GO:0006351">
    <property type="term" value="P:DNA-templated transcription"/>
    <property type="evidence" value="ECO:0007669"/>
    <property type="project" value="InterPro"/>
</dbReference>
<comment type="caution">
    <text evidence="7">The sequence shown here is derived from an EMBL/GenBank/DDBJ whole genome shotgun (WGS) entry which is preliminary data.</text>
</comment>
<proteinExistence type="predicted"/>
<dbReference type="GO" id="GO:0008270">
    <property type="term" value="F:zinc ion binding"/>
    <property type="evidence" value="ECO:0007669"/>
    <property type="project" value="InterPro"/>
</dbReference>
<evidence type="ECO:0000256" key="2">
    <source>
        <dbReference type="ARBA" id="ARBA00023015"/>
    </source>
</evidence>
<dbReference type="PANTHER" id="PTHR46910">
    <property type="entry name" value="TRANSCRIPTION FACTOR PDR1"/>
    <property type="match status" value="1"/>
</dbReference>
<reference evidence="7 8" key="1">
    <citation type="submission" date="2017-10" db="EMBL/GenBank/DDBJ databases">
        <title>Comparative genomics in systemic dimorphic fungi from Ajellomycetaceae.</title>
        <authorList>
            <person name="Munoz J.F."/>
            <person name="Mcewen J.G."/>
            <person name="Clay O.K."/>
            <person name="Cuomo C.A."/>
        </authorList>
    </citation>
    <scope>NUCLEOTIDE SEQUENCE [LARGE SCALE GENOMIC DNA]</scope>
    <source>
        <strain evidence="7 8">UAMH7299</strain>
    </source>
</reference>
<dbReference type="Proteomes" id="UP000224634">
    <property type="component" value="Unassembled WGS sequence"/>
</dbReference>
<evidence type="ECO:0000313" key="7">
    <source>
        <dbReference type="EMBL" id="PGH05822.1"/>
    </source>
</evidence>
<dbReference type="SMART" id="SM00906">
    <property type="entry name" value="Fungal_trans"/>
    <property type="match status" value="1"/>
</dbReference>
<evidence type="ECO:0000256" key="1">
    <source>
        <dbReference type="ARBA" id="ARBA00004123"/>
    </source>
</evidence>
<evidence type="ECO:0000256" key="3">
    <source>
        <dbReference type="ARBA" id="ARBA00023125"/>
    </source>
</evidence>
<evidence type="ECO:0000259" key="6">
    <source>
        <dbReference type="SMART" id="SM00906"/>
    </source>
</evidence>
<comment type="subcellular location">
    <subcellularLocation>
        <location evidence="1">Nucleus</location>
    </subcellularLocation>
</comment>
<dbReference type="Pfam" id="PF04082">
    <property type="entry name" value="Fungal_trans"/>
    <property type="match status" value="1"/>
</dbReference>
<evidence type="ECO:0000256" key="5">
    <source>
        <dbReference type="ARBA" id="ARBA00023242"/>
    </source>
</evidence>
<keyword evidence="3" id="KW-0238">DNA-binding</keyword>
<dbReference type="AlphaFoldDB" id="A0A2B7XAR6"/>
<organism evidence="7 8">
    <name type="scientific">Polytolypa hystricis (strain UAMH7299)</name>
    <dbReference type="NCBI Taxonomy" id="1447883"/>
    <lineage>
        <taxon>Eukaryota</taxon>
        <taxon>Fungi</taxon>
        <taxon>Dikarya</taxon>
        <taxon>Ascomycota</taxon>
        <taxon>Pezizomycotina</taxon>
        <taxon>Eurotiomycetes</taxon>
        <taxon>Eurotiomycetidae</taxon>
        <taxon>Onygenales</taxon>
        <taxon>Onygenales incertae sedis</taxon>
        <taxon>Polytolypa</taxon>
    </lineage>
</organism>
<dbReference type="STRING" id="1447883.A0A2B7XAR6"/>
<protein>
    <recommendedName>
        <fullName evidence="6">Xylanolytic transcriptional activator regulatory domain-containing protein</fullName>
    </recommendedName>
</protein>
<gene>
    <name evidence="7" type="ORF">AJ80_08270</name>
</gene>
<dbReference type="OrthoDB" id="4116913at2759"/>
<dbReference type="GO" id="GO:0003677">
    <property type="term" value="F:DNA binding"/>
    <property type="evidence" value="ECO:0007669"/>
    <property type="project" value="UniProtKB-KW"/>
</dbReference>
<keyword evidence="5" id="KW-0539">Nucleus</keyword>
<sequence>MTLTIGSCGRKKDDGSKNNGVLLERMERLEKALIETLVEQKDIPSPPYTNQSSGTGPLLQISPSCPSSGRIHFAGFNLGFISSFGGIPFFSKEGQDWVRSRTGESIALDGLLQHIPTWHKQREILYQSPPCGQDLPPRAVLQQYVEVYWSSFIRRVFPFVDTVMFNKTIDLVYQNSGHASSRACVFAFLAFMSNFRWHDMSLPEIDGNAYEVEAERLFQVLAREPVTLDGLQTVMMLATFHMYTANLGCVDLFLACAARMIFALGGNIPSTSGNCHIRTLFWLCYVLDKDLSLRTGRPPSLADEQCDLTLPPEYVQNIASLGLNTSPGDLLDQFPGDLRLSIIKSKTYNGLYSARSMSKPDAELLRTIRELDDELDRWRSLFPVPCRLGFLTDRSTGVHASMRGAMLTLEYYHCTTMIHQASSRCNAWAAANGHELEGVSSSLALCVEASRSSLLHLKASRAIIPDDCFWVVIFYPVSGFLTLFCNILMNPSHERAPDDLKLIEAYSMCLGEIPARRLSIDEIFHFKLINDFLRELSRLAKCAVDQAADRSH</sequence>
<dbReference type="CDD" id="cd12148">
    <property type="entry name" value="fungal_TF_MHR"/>
    <property type="match status" value="1"/>
</dbReference>
<dbReference type="InterPro" id="IPR007219">
    <property type="entry name" value="XnlR_reg_dom"/>
</dbReference>
<dbReference type="PANTHER" id="PTHR46910:SF37">
    <property type="entry name" value="ZN(II)2CYS6 TRANSCRIPTION FACTOR (EUROFUNG)"/>
    <property type="match status" value="1"/>
</dbReference>
<evidence type="ECO:0000313" key="8">
    <source>
        <dbReference type="Proteomes" id="UP000224634"/>
    </source>
</evidence>
<dbReference type="GO" id="GO:0003700">
    <property type="term" value="F:DNA-binding transcription factor activity"/>
    <property type="evidence" value="ECO:0007669"/>
    <property type="project" value="InterPro"/>
</dbReference>
<feature type="domain" description="Xylanolytic transcriptional activator regulatory" evidence="6">
    <location>
        <begin position="250"/>
        <end position="317"/>
    </location>
</feature>
<keyword evidence="4" id="KW-0804">Transcription</keyword>
<keyword evidence="8" id="KW-1185">Reference proteome</keyword>
<dbReference type="InterPro" id="IPR050987">
    <property type="entry name" value="AtrR-like"/>
</dbReference>